<keyword evidence="2" id="KW-1185">Reference proteome</keyword>
<proteinExistence type="predicted"/>
<reference evidence="1 2" key="1">
    <citation type="submission" date="2016-10" db="EMBL/GenBank/DDBJ databases">
        <authorList>
            <person name="de Groot N.N."/>
        </authorList>
    </citation>
    <scope>NUCLEOTIDE SEQUENCE [LARGE SCALE GENOMIC DNA]</scope>
    <source>
        <strain evidence="1 2">DSM 12272</strain>
    </source>
</reference>
<dbReference type="OrthoDB" id="1754647at2"/>
<organism evidence="1 2">
    <name type="scientific">Clostridium gasigenes</name>
    <dbReference type="NCBI Taxonomy" id="94869"/>
    <lineage>
        <taxon>Bacteria</taxon>
        <taxon>Bacillati</taxon>
        <taxon>Bacillota</taxon>
        <taxon>Clostridia</taxon>
        <taxon>Eubacteriales</taxon>
        <taxon>Clostridiaceae</taxon>
        <taxon>Clostridium</taxon>
    </lineage>
</organism>
<protein>
    <recommendedName>
        <fullName evidence="3">DUF3783 domain-containing protein</fullName>
    </recommendedName>
</protein>
<evidence type="ECO:0000313" key="1">
    <source>
        <dbReference type="EMBL" id="SDP61366.1"/>
    </source>
</evidence>
<evidence type="ECO:0000313" key="2">
    <source>
        <dbReference type="Proteomes" id="UP000198597"/>
    </source>
</evidence>
<dbReference type="Pfam" id="PF12646">
    <property type="entry name" value="DUF3783"/>
    <property type="match status" value="1"/>
</dbReference>
<gene>
    <name evidence="1" type="ORF">SAMN04488529_10966</name>
</gene>
<accession>A0A1H0U6B1</accession>
<evidence type="ECO:0008006" key="3">
    <source>
        <dbReference type="Google" id="ProtNLM"/>
    </source>
</evidence>
<name>A0A1H0U6B1_9CLOT</name>
<dbReference type="RefSeq" id="WP_089971039.1">
    <property type="nucleotide sequence ID" value="NZ_FNJM01000009.1"/>
</dbReference>
<dbReference type="AlphaFoldDB" id="A0A1H0U6B1"/>
<sequence length="141" mass="15883">MSFEKIDINNKETVSGRNCIIIYNFNSKELKSIKNYANILGIKDHIIISSKDAESIIKDVLENNLVSNCEDGIKQKALIFNAISPAKMNMFIENLKKIKINNILKAVVTETSKDWTVNTVISNLVAERIAMKTGKDIEHTL</sequence>
<dbReference type="EMBL" id="FNJM01000009">
    <property type="protein sequence ID" value="SDP61366.1"/>
    <property type="molecule type" value="Genomic_DNA"/>
</dbReference>
<dbReference type="Proteomes" id="UP000198597">
    <property type="component" value="Unassembled WGS sequence"/>
</dbReference>
<dbReference type="STRING" id="94869.SAMN04488529_10966"/>
<dbReference type="InterPro" id="IPR016621">
    <property type="entry name" value="UCP014543"/>
</dbReference>